<organism evidence="2 3">
    <name type="scientific">Stephania cephalantha</name>
    <dbReference type="NCBI Taxonomy" id="152367"/>
    <lineage>
        <taxon>Eukaryota</taxon>
        <taxon>Viridiplantae</taxon>
        <taxon>Streptophyta</taxon>
        <taxon>Embryophyta</taxon>
        <taxon>Tracheophyta</taxon>
        <taxon>Spermatophyta</taxon>
        <taxon>Magnoliopsida</taxon>
        <taxon>Ranunculales</taxon>
        <taxon>Menispermaceae</taxon>
        <taxon>Menispermoideae</taxon>
        <taxon>Cissampelideae</taxon>
        <taxon>Stephania</taxon>
    </lineage>
</organism>
<reference evidence="2 3" key="1">
    <citation type="submission" date="2024-01" db="EMBL/GenBank/DDBJ databases">
        <title>Genome assemblies of Stephania.</title>
        <authorList>
            <person name="Yang L."/>
        </authorList>
    </citation>
    <scope>NUCLEOTIDE SEQUENCE [LARGE SCALE GENOMIC DNA]</scope>
    <source>
        <strain evidence="2">JXDWG</strain>
        <tissue evidence="2">Leaf</tissue>
    </source>
</reference>
<gene>
    <name evidence="2" type="ORF">Scep_021488</name>
</gene>
<protein>
    <submittedName>
        <fullName evidence="2">Uncharacterized protein</fullName>
    </submittedName>
</protein>
<dbReference type="Proteomes" id="UP001419268">
    <property type="component" value="Unassembled WGS sequence"/>
</dbReference>
<evidence type="ECO:0000256" key="1">
    <source>
        <dbReference type="SAM" id="MobiDB-lite"/>
    </source>
</evidence>
<dbReference type="AlphaFoldDB" id="A0AAP0F4F6"/>
<name>A0AAP0F4F6_9MAGN</name>
<comment type="caution">
    <text evidence="2">The sequence shown here is derived from an EMBL/GenBank/DDBJ whole genome shotgun (WGS) entry which is preliminary data.</text>
</comment>
<evidence type="ECO:0000313" key="3">
    <source>
        <dbReference type="Proteomes" id="UP001419268"/>
    </source>
</evidence>
<proteinExistence type="predicted"/>
<feature type="region of interest" description="Disordered" evidence="1">
    <location>
        <begin position="1"/>
        <end position="71"/>
    </location>
</feature>
<feature type="compositionally biased region" description="Basic and acidic residues" evidence="1">
    <location>
        <begin position="55"/>
        <end position="71"/>
    </location>
</feature>
<dbReference type="EMBL" id="JBBNAG010000009">
    <property type="protein sequence ID" value="KAK9104644.1"/>
    <property type="molecule type" value="Genomic_DNA"/>
</dbReference>
<accession>A0AAP0F4F6</accession>
<sequence length="71" mass="7216">MDAAVGGDLVEVSADGGEVSADDGISSWLRSERSKGTSANPTEKAEGKPAVAGGEGRKGGLQCRERGGRRK</sequence>
<keyword evidence="3" id="KW-1185">Reference proteome</keyword>
<evidence type="ECO:0000313" key="2">
    <source>
        <dbReference type="EMBL" id="KAK9104644.1"/>
    </source>
</evidence>